<proteinExistence type="predicted"/>
<accession>B9T5F8</accession>
<protein>
    <recommendedName>
        <fullName evidence="3">F-box associated domain-containing protein</fullName>
    </recommendedName>
</protein>
<evidence type="ECO:0000313" key="2">
    <source>
        <dbReference type="Proteomes" id="UP000008311"/>
    </source>
</evidence>
<name>B9T5F8_RICCO</name>
<sequence>MANYCMLSELGGCLCMSNNVFAYDHVDIWIVKEYGVEESWTKSFSIPKLLDNVLFDLLMLRLMLRATIPAREHQEKAIKAATI</sequence>
<dbReference type="Proteomes" id="UP000008311">
    <property type="component" value="Unassembled WGS sequence"/>
</dbReference>
<evidence type="ECO:0008006" key="3">
    <source>
        <dbReference type="Google" id="ProtNLM"/>
    </source>
</evidence>
<keyword evidence="2" id="KW-1185">Reference proteome</keyword>
<dbReference type="EMBL" id="EQ974525">
    <property type="protein sequence ID" value="EEF28909.1"/>
    <property type="molecule type" value="Genomic_DNA"/>
</dbReference>
<dbReference type="InParanoid" id="B9T5F8"/>
<dbReference type="AlphaFoldDB" id="B9T5F8"/>
<organism evidence="1 2">
    <name type="scientific">Ricinus communis</name>
    <name type="common">Castor bean</name>
    <dbReference type="NCBI Taxonomy" id="3988"/>
    <lineage>
        <taxon>Eukaryota</taxon>
        <taxon>Viridiplantae</taxon>
        <taxon>Streptophyta</taxon>
        <taxon>Embryophyta</taxon>
        <taxon>Tracheophyta</taxon>
        <taxon>Spermatophyta</taxon>
        <taxon>Magnoliopsida</taxon>
        <taxon>eudicotyledons</taxon>
        <taxon>Gunneridae</taxon>
        <taxon>Pentapetalae</taxon>
        <taxon>rosids</taxon>
        <taxon>fabids</taxon>
        <taxon>Malpighiales</taxon>
        <taxon>Euphorbiaceae</taxon>
        <taxon>Acalyphoideae</taxon>
        <taxon>Acalypheae</taxon>
        <taxon>Ricinus</taxon>
    </lineage>
</organism>
<gene>
    <name evidence="1" type="ORF">RCOM_0052520</name>
</gene>
<evidence type="ECO:0000313" key="1">
    <source>
        <dbReference type="EMBL" id="EEF28909.1"/>
    </source>
</evidence>
<reference evidence="2" key="1">
    <citation type="journal article" date="2010" name="Nat. Biotechnol.">
        <title>Draft genome sequence of the oilseed species Ricinus communis.</title>
        <authorList>
            <person name="Chan A.P."/>
            <person name="Crabtree J."/>
            <person name="Zhao Q."/>
            <person name="Lorenzi H."/>
            <person name="Orvis J."/>
            <person name="Puiu D."/>
            <person name="Melake-Berhan A."/>
            <person name="Jones K.M."/>
            <person name="Redman J."/>
            <person name="Chen G."/>
            <person name="Cahoon E.B."/>
            <person name="Gedil M."/>
            <person name="Stanke M."/>
            <person name="Haas B.J."/>
            <person name="Wortman J.R."/>
            <person name="Fraser-Liggett C.M."/>
            <person name="Ravel J."/>
            <person name="Rabinowicz P.D."/>
        </authorList>
    </citation>
    <scope>NUCLEOTIDE SEQUENCE [LARGE SCALE GENOMIC DNA]</scope>
    <source>
        <strain evidence="2">cv. Hale</strain>
    </source>
</reference>